<evidence type="ECO:0000313" key="2">
    <source>
        <dbReference type="EMBL" id="RJF35536.1"/>
    </source>
</evidence>
<dbReference type="SUPFAM" id="SSF56801">
    <property type="entry name" value="Acetyl-CoA synthetase-like"/>
    <property type="match status" value="1"/>
</dbReference>
<dbReference type="Proteomes" id="UP000265938">
    <property type="component" value="Unassembled WGS sequence"/>
</dbReference>
<dbReference type="InterPro" id="IPR045851">
    <property type="entry name" value="AMP-bd_C_sf"/>
</dbReference>
<evidence type="ECO:0000313" key="3">
    <source>
        <dbReference type="Proteomes" id="UP000265938"/>
    </source>
</evidence>
<dbReference type="RefSeq" id="WP_119853022.1">
    <property type="nucleotide sequence ID" value="NZ_QYSE01000002.1"/>
</dbReference>
<dbReference type="Gene3D" id="3.40.50.12780">
    <property type="entry name" value="N-terminal domain of ligase-like"/>
    <property type="match status" value="1"/>
</dbReference>
<dbReference type="GO" id="GO:0016874">
    <property type="term" value="F:ligase activity"/>
    <property type="evidence" value="ECO:0007669"/>
    <property type="project" value="UniProtKB-KW"/>
</dbReference>
<gene>
    <name evidence="2" type="ORF">D4741_11195</name>
</gene>
<dbReference type="InterPro" id="IPR020845">
    <property type="entry name" value="AMP-binding_CS"/>
</dbReference>
<dbReference type="Pfam" id="PF00501">
    <property type="entry name" value="AMP-binding"/>
    <property type="match status" value="1"/>
</dbReference>
<comment type="caution">
    <text evidence="2">The sequence shown here is derived from an EMBL/GenBank/DDBJ whole genome shotgun (WGS) entry which is preliminary data.</text>
</comment>
<name>A0A3A3EP90_9GAMM</name>
<feature type="domain" description="AMP-dependent synthetase/ligase" evidence="1">
    <location>
        <begin position="8"/>
        <end position="282"/>
    </location>
</feature>
<organism evidence="2 3">
    <name type="scientific">Pseudoalteromonas gelatinilytica</name>
    <dbReference type="NCBI Taxonomy" id="1703256"/>
    <lineage>
        <taxon>Bacteria</taxon>
        <taxon>Pseudomonadati</taxon>
        <taxon>Pseudomonadota</taxon>
        <taxon>Gammaproteobacteria</taxon>
        <taxon>Alteromonadales</taxon>
        <taxon>Pseudoalteromonadaceae</taxon>
        <taxon>Pseudoalteromonas</taxon>
    </lineage>
</organism>
<dbReference type="Gene3D" id="3.30.300.30">
    <property type="match status" value="1"/>
</dbReference>
<dbReference type="PANTHER" id="PTHR45398:SF1">
    <property type="entry name" value="ENZYME, PUTATIVE (JCVI)-RELATED"/>
    <property type="match status" value="1"/>
</dbReference>
<dbReference type="InterPro" id="IPR042099">
    <property type="entry name" value="ANL_N_sf"/>
</dbReference>
<dbReference type="AlphaFoldDB" id="A0A3A3EP90"/>
<keyword evidence="2" id="KW-0436">Ligase</keyword>
<dbReference type="InterPro" id="IPR000873">
    <property type="entry name" value="AMP-dep_synth/lig_dom"/>
</dbReference>
<dbReference type="EMBL" id="QYSE01000002">
    <property type="protein sequence ID" value="RJF35536.1"/>
    <property type="molecule type" value="Genomic_DNA"/>
</dbReference>
<evidence type="ECO:0000259" key="1">
    <source>
        <dbReference type="Pfam" id="PF00501"/>
    </source>
</evidence>
<reference evidence="2 3" key="1">
    <citation type="submission" date="2018-09" db="EMBL/GenBank/DDBJ databases">
        <title>Identification of marine bacteria producing industrial enzymes.</title>
        <authorList>
            <person name="Cheng T.H."/>
            <person name="Saidin J."/>
            <person name="Muhd D.D."/>
            <person name="Isa M.N.M."/>
            <person name="Bakar M.F.A."/>
            <person name="Ismail N."/>
        </authorList>
    </citation>
    <scope>NUCLEOTIDE SEQUENCE [LARGE SCALE GENOMIC DNA]</scope>
    <source>
        <strain evidence="2 3">MNAD 1.6</strain>
    </source>
</reference>
<proteinExistence type="predicted"/>
<dbReference type="PROSITE" id="PS00455">
    <property type="entry name" value="AMP_BINDING"/>
    <property type="match status" value="1"/>
</dbReference>
<sequence length="452" mass="50869">MVASNLKFHPDAAFVVAGQPITHTQFFADIAAYQSKLTALKAGSHVVLFHPDTYQFAVRLFALACSGHNVILPPNGQHETLSLLLAQSAFFAGDATNIDDDVLFTNLEHSLGHTPLQTNRLQWPTNTAVIFYTSGSSGQSKPIVKPWRVLNRELVVLSMSFDLPRQFTFLATVSHQHIYGLLFRLLWPLAKGHIIDSEQIQYPEHIAQRLENIRYAALVSSPAQLGRLCADNVLIPERDKIKWIFSSGGPLNNEHAETLFNQLARPATQVFGSTETGGIAYRQVTQAAVDVPWQPFNGNYLSLNHEGRLMLDSAILEQSNFPLDDRALVHKNGQFKLLGRIDRTIKIEEKRLNLDELESYLQSHDWVKEVKVVVIPAKRVQIGAVVVLSDEANKELEQQGKLAVNRALQAHLSNRFERICLPRKWRYIDALPFNSQAKLSLKTLEQYFAKPE</sequence>
<accession>A0A3A3EP90</accession>
<dbReference type="PANTHER" id="PTHR45398">
    <property type="match status" value="1"/>
</dbReference>
<protein>
    <submittedName>
        <fullName evidence="2">Long-chain fatty acid--CoA ligase</fullName>
    </submittedName>
</protein>